<dbReference type="Pfam" id="PF01636">
    <property type="entry name" value="APH"/>
    <property type="match status" value="1"/>
</dbReference>
<evidence type="ECO:0000259" key="1">
    <source>
        <dbReference type="Pfam" id="PF01636"/>
    </source>
</evidence>
<dbReference type="RefSeq" id="WP_052260195.1">
    <property type="nucleotide sequence ID" value="NZ_CP047166.1"/>
</dbReference>
<dbReference type="SUPFAM" id="SSF56112">
    <property type="entry name" value="Protein kinase-like (PK-like)"/>
    <property type="match status" value="1"/>
</dbReference>
<dbReference type="InterPro" id="IPR011009">
    <property type="entry name" value="Kinase-like_dom_sf"/>
</dbReference>
<dbReference type="Proteomes" id="UP000596387">
    <property type="component" value="Chromosome"/>
</dbReference>
<proteinExistence type="predicted"/>
<organism evidence="2 3">
    <name type="scientific">Ponticoccus alexandrii</name>
    <dbReference type="NCBI Taxonomy" id="1943633"/>
    <lineage>
        <taxon>Bacteria</taxon>
        <taxon>Pseudomonadati</taxon>
        <taxon>Pseudomonadota</taxon>
        <taxon>Alphaproteobacteria</taxon>
        <taxon>Rhodobacterales</taxon>
        <taxon>Roseobacteraceae</taxon>
        <taxon>Ponticoccus</taxon>
    </lineage>
</organism>
<evidence type="ECO:0000313" key="3">
    <source>
        <dbReference type="Proteomes" id="UP000596387"/>
    </source>
</evidence>
<feature type="domain" description="Aminoglycoside phosphotransferase" evidence="1">
    <location>
        <begin position="42"/>
        <end position="260"/>
    </location>
</feature>
<protein>
    <submittedName>
        <fullName evidence="2">Aminoglycoside phosphotransferase family protein</fullName>
    </submittedName>
</protein>
<accession>A0ABX7F8C7</accession>
<dbReference type="Gene3D" id="3.90.1200.10">
    <property type="match status" value="1"/>
</dbReference>
<evidence type="ECO:0000313" key="2">
    <source>
        <dbReference type="EMBL" id="QRF66739.1"/>
    </source>
</evidence>
<name>A0ABX7F8C7_9RHOB</name>
<dbReference type="EMBL" id="CP047166">
    <property type="protein sequence ID" value="QRF66739.1"/>
    <property type="molecule type" value="Genomic_DNA"/>
</dbReference>
<gene>
    <name evidence="2" type="ORF">GQA70_10710</name>
</gene>
<sequence length="309" mass="32619">MSHLPTHLDAEKALAVALAALGALWPRRAVTLTPLKPLTKPLRATVFRVAGGPRPAVAKVWGPGNAARAAAQAARQAEVAAAMACGPCRVPGVLGFDAARNTLIMTDPGGESLRTLGERGAAVAAQAGGWLAAFHDLSLRAHPFRPAGHLAWAADLKDAVRSGTRILPEPEDFAARIDALTPLARAARGSPACRAVTHRDMTLANLVTGGGAIWGIDFENARQDEPLRDLFTLALDLCILAPGATGRETALAALRQGYRREIATPEARLFLQQAFALGVWANTPVMPSRRQAARLEAAQWMLGFGEPVI</sequence>
<reference evidence="2 3" key="1">
    <citation type="submission" date="2019-12" db="EMBL/GenBank/DDBJ databases">
        <title>Complete Genome Sequence of a Quorum-Sensing Bacterium,Rhodobacteraceae bacterium C31, Isolated from a marine microalgae symbiotic bacteria.</title>
        <authorList>
            <person name="Zhang Y."/>
        </authorList>
    </citation>
    <scope>NUCLEOTIDE SEQUENCE [LARGE SCALE GENOMIC DNA]</scope>
    <source>
        <strain evidence="2 3">C31</strain>
    </source>
</reference>
<dbReference type="InterPro" id="IPR002575">
    <property type="entry name" value="Aminoglycoside_PTrfase"/>
</dbReference>
<keyword evidence="3" id="KW-1185">Reference proteome</keyword>